<feature type="compositionally biased region" description="Basic and acidic residues" evidence="1">
    <location>
        <begin position="1"/>
        <end position="24"/>
    </location>
</feature>
<keyword evidence="4" id="KW-1185">Reference proteome</keyword>
<reference evidence="2 4" key="2">
    <citation type="journal article" date="2016" name="Appl. Microbiol. Biotechnol.">
        <title>Exploiting the genome sequence of Streptomyces nodosus for enhanced antibiotic production.</title>
        <authorList>
            <person name="Sweeney P."/>
            <person name="Murphy C.D."/>
            <person name="Caffrey P."/>
        </authorList>
    </citation>
    <scope>NUCLEOTIDE SEQUENCE [LARGE SCALE GENOMIC DNA]</scope>
    <source>
        <strain evidence="2 4">ATCC 14899</strain>
    </source>
</reference>
<dbReference type="EMBL" id="CP009313">
    <property type="protein sequence ID" value="AJE41414.1"/>
    <property type="molecule type" value="Genomic_DNA"/>
</dbReference>
<reference evidence="4" key="1">
    <citation type="submission" date="2014-09" db="EMBL/GenBank/DDBJ databases">
        <title>Sequence of the Streptomyces nodosus genome.</title>
        <authorList>
            <person name="Sweeney P."/>
            <person name="Stephens N."/>
            <person name="Murphy C."/>
            <person name="Caffrey P."/>
        </authorList>
    </citation>
    <scope>NUCLEOTIDE SEQUENCE [LARGE SCALE GENOMIC DNA]</scope>
    <source>
        <strain evidence="4">ATCC 14899</strain>
    </source>
</reference>
<dbReference type="EMBL" id="CP023747">
    <property type="protein sequence ID" value="QEV39952.1"/>
    <property type="molecule type" value="Genomic_DNA"/>
</dbReference>
<organism evidence="2 4">
    <name type="scientific">Streptomyces nodosus</name>
    <dbReference type="NCBI Taxonomy" id="40318"/>
    <lineage>
        <taxon>Bacteria</taxon>
        <taxon>Bacillati</taxon>
        <taxon>Actinomycetota</taxon>
        <taxon>Actinomycetes</taxon>
        <taxon>Kitasatosporales</taxon>
        <taxon>Streptomycetaceae</taxon>
        <taxon>Streptomyces</taxon>
    </lineage>
</organism>
<name>A0A0B5DDW5_9ACTN</name>
<dbReference type="Proteomes" id="UP000325763">
    <property type="component" value="Chromosome"/>
</dbReference>
<dbReference type="RefSeq" id="WP_043441707.1">
    <property type="nucleotide sequence ID" value="NZ_CP009313.1"/>
</dbReference>
<protein>
    <submittedName>
        <fullName evidence="2">Uncharacterized protein</fullName>
    </submittedName>
</protein>
<evidence type="ECO:0000313" key="5">
    <source>
        <dbReference type="Proteomes" id="UP000325763"/>
    </source>
</evidence>
<feature type="region of interest" description="Disordered" evidence="1">
    <location>
        <begin position="1"/>
        <end position="32"/>
    </location>
</feature>
<dbReference type="HOGENOM" id="CLU_2235091_0_0_11"/>
<dbReference type="AlphaFoldDB" id="A0A0B5DDW5"/>
<evidence type="ECO:0000313" key="4">
    <source>
        <dbReference type="Proteomes" id="UP000031526"/>
    </source>
</evidence>
<evidence type="ECO:0000256" key="1">
    <source>
        <dbReference type="SAM" id="MobiDB-lite"/>
    </source>
</evidence>
<proteinExistence type="predicted"/>
<dbReference type="KEGG" id="snq:CP978_16555"/>
<evidence type="ECO:0000313" key="3">
    <source>
        <dbReference type="EMBL" id="QEV39952.1"/>
    </source>
</evidence>
<accession>A0A0B5DDW5</accession>
<dbReference type="Proteomes" id="UP000031526">
    <property type="component" value="Chromosome"/>
</dbReference>
<evidence type="ECO:0000313" key="2">
    <source>
        <dbReference type="EMBL" id="AJE41414.1"/>
    </source>
</evidence>
<gene>
    <name evidence="3" type="ORF">CP978_16555</name>
    <name evidence="2" type="ORF">SNOD_16255</name>
</gene>
<reference evidence="3 5" key="3">
    <citation type="submission" date="2017-09" db="EMBL/GenBank/DDBJ databases">
        <title>Streptomyces genome completion.</title>
        <authorList>
            <person name="Lee N."/>
            <person name="Cho B.-K."/>
        </authorList>
    </citation>
    <scope>NUCLEOTIDE SEQUENCE [LARGE SCALE GENOMIC DNA]</scope>
    <source>
        <strain evidence="3 5">ATCC 14899</strain>
    </source>
</reference>
<sequence length="105" mass="11270">MRDRVDQIRREAEHAGIPGRDVRTRYGVGRSSRSDEVAVAVGKTRPTTVWGVSAADAVAAAVALAMPTGDPYAVKATEQACARMTSRMDRMRARIPAIGAEFTVP</sequence>